<dbReference type="PROSITE" id="PS00428">
    <property type="entry name" value="FTSW_RODA_SPOVE"/>
    <property type="match status" value="1"/>
</dbReference>
<keyword evidence="5 11" id="KW-0812">Transmembrane</keyword>
<evidence type="ECO:0000313" key="12">
    <source>
        <dbReference type="EMBL" id="MBP1962287.1"/>
    </source>
</evidence>
<sequence length="385" mass="43386">MINDLVLKAKKLDMMIIALLLCFMVASTIVIYSATTNTRFAGLHVNNLVMFAVMFVPMLLLSMLDYRGIVRHLSVYLYIFGILLLIFVMFKGMNINGSQRWINLHFMQFQPSELTKVFVILLLAKMLEKRKGEYLRFVQDIIPMMGVVGIPFLLIMKQPDLGTAIVILCIFLGMLWIGKIRFKHGLVGLCIIIGIIGSIIALYFVDPPIFNKIVKPYQLHRIQTFLDPTSNPDQSYQVVNSMKAVGSGELLGEGYLHGIMIHNGYIPYDYADSIFVVIGEEFGFVGSAVLLLLYFFLIYRMIRIAMECEDLTGSYVIIGVTSMFTLQIFENIAMHTGLMPLTGIALPFVSYGGSSLLTNMVSMGLVLSVMVHQTKSFHFGEEQNF</sequence>
<comment type="subcellular location">
    <subcellularLocation>
        <location evidence="1">Membrane</location>
        <topology evidence="1">Multi-pass membrane protein</topology>
    </subcellularLocation>
</comment>
<evidence type="ECO:0000256" key="3">
    <source>
        <dbReference type="ARBA" id="ARBA00022676"/>
    </source>
</evidence>
<evidence type="ECO:0000256" key="6">
    <source>
        <dbReference type="ARBA" id="ARBA00022960"/>
    </source>
</evidence>
<keyword evidence="6" id="KW-0133">Cell shape</keyword>
<evidence type="ECO:0000256" key="2">
    <source>
        <dbReference type="ARBA" id="ARBA00022475"/>
    </source>
</evidence>
<dbReference type="NCBIfam" id="TIGR02210">
    <property type="entry name" value="rodA_shape"/>
    <property type="match status" value="1"/>
</dbReference>
<evidence type="ECO:0000256" key="8">
    <source>
        <dbReference type="ARBA" id="ARBA00022989"/>
    </source>
</evidence>
<feature type="transmembrane region" description="Helical" evidence="11">
    <location>
        <begin position="161"/>
        <end position="178"/>
    </location>
</feature>
<feature type="transmembrane region" description="Helical" evidence="11">
    <location>
        <begin position="12"/>
        <end position="34"/>
    </location>
</feature>
<gene>
    <name evidence="12" type="ORF">J2Z65_001486</name>
</gene>
<feature type="transmembrane region" description="Helical" evidence="11">
    <location>
        <begin position="73"/>
        <end position="90"/>
    </location>
</feature>
<dbReference type="PANTHER" id="PTHR30474:SF1">
    <property type="entry name" value="PEPTIDOGLYCAN GLYCOSYLTRANSFERASE MRDB"/>
    <property type="match status" value="1"/>
</dbReference>
<feature type="transmembrane region" description="Helical" evidence="11">
    <location>
        <begin position="135"/>
        <end position="155"/>
    </location>
</feature>
<accession>A0ABS4HUH6</accession>
<feature type="transmembrane region" description="Helical" evidence="11">
    <location>
        <begin position="282"/>
        <end position="299"/>
    </location>
</feature>
<keyword evidence="3" id="KW-0328">Glycosyltransferase</keyword>
<feature type="transmembrane region" description="Helical" evidence="11">
    <location>
        <begin position="40"/>
        <end position="61"/>
    </location>
</feature>
<dbReference type="InterPro" id="IPR018365">
    <property type="entry name" value="Cell_cycle_FtsW-rel_CS"/>
</dbReference>
<feature type="transmembrane region" description="Helical" evidence="11">
    <location>
        <begin position="185"/>
        <end position="205"/>
    </location>
</feature>
<reference evidence="12 13" key="1">
    <citation type="submission" date="2021-03" db="EMBL/GenBank/DDBJ databases">
        <title>Genomic Encyclopedia of Type Strains, Phase IV (KMG-IV): sequencing the most valuable type-strain genomes for metagenomic binning, comparative biology and taxonomic classification.</title>
        <authorList>
            <person name="Goeker M."/>
        </authorList>
    </citation>
    <scope>NUCLEOTIDE SEQUENCE [LARGE SCALE GENOMIC DNA]</scope>
    <source>
        <strain evidence="12 13">DSM 24950</strain>
    </source>
</reference>
<evidence type="ECO:0000313" key="13">
    <source>
        <dbReference type="Proteomes" id="UP001519344"/>
    </source>
</evidence>
<keyword evidence="2" id="KW-1003">Cell membrane</keyword>
<feature type="transmembrane region" description="Helical" evidence="11">
    <location>
        <begin position="349"/>
        <end position="371"/>
    </location>
</feature>
<evidence type="ECO:0000256" key="11">
    <source>
        <dbReference type="SAM" id="Phobius"/>
    </source>
</evidence>
<comment type="caution">
    <text evidence="12">The sequence shown here is derived from an EMBL/GenBank/DDBJ whole genome shotgun (WGS) entry which is preliminary data.</text>
</comment>
<protein>
    <submittedName>
        <fullName evidence="12">Rod shape determining protein RodA</fullName>
    </submittedName>
</protein>
<keyword evidence="8 11" id="KW-1133">Transmembrane helix</keyword>
<feature type="transmembrane region" description="Helical" evidence="11">
    <location>
        <begin position="311"/>
        <end position="329"/>
    </location>
</feature>
<keyword evidence="10" id="KW-0961">Cell wall biogenesis/degradation</keyword>
<organism evidence="12 13">
    <name type="scientific">Paenibacillus aceris</name>
    <dbReference type="NCBI Taxonomy" id="869555"/>
    <lineage>
        <taxon>Bacteria</taxon>
        <taxon>Bacillati</taxon>
        <taxon>Bacillota</taxon>
        <taxon>Bacilli</taxon>
        <taxon>Bacillales</taxon>
        <taxon>Paenibacillaceae</taxon>
        <taxon>Paenibacillus</taxon>
    </lineage>
</organism>
<dbReference type="InterPro" id="IPR001182">
    <property type="entry name" value="FtsW/RodA"/>
</dbReference>
<name>A0ABS4HUH6_9BACL</name>
<evidence type="ECO:0000256" key="5">
    <source>
        <dbReference type="ARBA" id="ARBA00022692"/>
    </source>
</evidence>
<keyword evidence="7" id="KW-0573">Peptidoglycan synthesis</keyword>
<dbReference type="Proteomes" id="UP001519344">
    <property type="component" value="Unassembled WGS sequence"/>
</dbReference>
<evidence type="ECO:0000256" key="4">
    <source>
        <dbReference type="ARBA" id="ARBA00022679"/>
    </source>
</evidence>
<dbReference type="RefSeq" id="WP_338111726.1">
    <property type="nucleotide sequence ID" value="NZ_JAAOZR010000024.1"/>
</dbReference>
<dbReference type="Pfam" id="PF01098">
    <property type="entry name" value="FTSW_RODA_SPOVE"/>
    <property type="match status" value="1"/>
</dbReference>
<keyword evidence="4" id="KW-0808">Transferase</keyword>
<keyword evidence="13" id="KW-1185">Reference proteome</keyword>
<evidence type="ECO:0000256" key="1">
    <source>
        <dbReference type="ARBA" id="ARBA00004141"/>
    </source>
</evidence>
<evidence type="ECO:0000256" key="7">
    <source>
        <dbReference type="ARBA" id="ARBA00022984"/>
    </source>
</evidence>
<dbReference type="PANTHER" id="PTHR30474">
    <property type="entry name" value="CELL CYCLE PROTEIN"/>
    <property type="match status" value="1"/>
</dbReference>
<evidence type="ECO:0000256" key="9">
    <source>
        <dbReference type="ARBA" id="ARBA00023136"/>
    </source>
</evidence>
<dbReference type="EMBL" id="JAGGKV010000003">
    <property type="protein sequence ID" value="MBP1962287.1"/>
    <property type="molecule type" value="Genomic_DNA"/>
</dbReference>
<evidence type="ECO:0000256" key="10">
    <source>
        <dbReference type="ARBA" id="ARBA00023316"/>
    </source>
</evidence>
<proteinExistence type="predicted"/>
<dbReference type="InterPro" id="IPR011923">
    <property type="entry name" value="RodA/MrdB"/>
</dbReference>
<keyword evidence="9 11" id="KW-0472">Membrane</keyword>